<feature type="domain" description="ABC3 transporter permease C-terminal" evidence="7">
    <location>
        <begin position="706"/>
        <end position="820"/>
    </location>
</feature>
<accession>A0A0C5VMN3</accession>
<feature type="domain" description="ABC3 transporter permease C-terminal" evidence="7">
    <location>
        <begin position="258"/>
        <end position="374"/>
    </location>
</feature>
<evidence type="ECO:0000313" key="9">
    <source>
        <dbReference type="Proteomes" id="UP000032266"/>
    </source>
</evidence>
<evidence type="ECO:0000256" key="1">
    <source>
        <dbReference type="ARBA" id="ARBA00004651"/>
    </source>
</evidence>
<keyword evidence="2" id="KW-1003">Cell membrane</keyword>
<comment type="subcellular location">
    <subcellularLocation>
        <location evidence="1">Cell membrane</location>
        <topology evidence="1">Multi-pass membrane protein</topology>
    </subcellularLocation>
</comment>
<dbReference type="AlphaFoldDB" id="A0A0C5VMN3"/>
<feature type="transmembrane region" description="Helical" evidence="6">
    <location>
        <begin position="253"/>
        <end position="272"/>
    </location>
</feature>
<evidence type="ECO:0000259" key="7">
    <source>
        <dbReference type="Pfam" id="PF02687"/>
    </source>
</evidence>
<dbReference type="RefSeq" id="WP_044618118.1">
    <property type="nucleotide sequence ID" value="NZ_CP007142.1"/>
</dbReference>
<dbReference type="GO" id="GO:0005886">
    <property type="term" value="C:plasma membrane"/>
    <property type="evidence" value="ECO:0007669"/>
    <property type="project" value="UniProtKB-SubCell"/>
</dbReference>
<feature type="transmembrane region" description="Helical" evidence="6">
    <location>
        <begin position="300"/>
        <end position="327"/>
    </location>
</feature>
<feature type="transmembrane region" description="Helical" evidence="6">
    <location>
        <begin position="413"/>
        <end position="436"/>
    </location>
</feature>
<dbReference type="InterPro" id="IPR003838">
    <property type="entry name" value="ABC3_permease_C"/>
</dbReference>
<name>A0A0C5VMN3_9GAMM</name>
<sequence>MKTGFKLLWRDWKGGELNILLMSLLVAVATVTSISLFSERIRNTIDVQAGVLLAGDAQLRGSQAIPVQWQQQAYDLGLETTDMMNFQAMAFSAQGMQLTSVKAVSDSYPLKGKVTVSDQPFIEGTEVDSAPGPGEIWMASRLFGALGIEVGDQVTIGEATLTATKALLKEPDSPQSMFFMSPRVIMNIADVAATKSVQPGSRIQYGLVVSGADSEVEQLRSELEPQLGDHYRWVMPREGNRGIGSAMDRAESFLLLAGSLGVMLAGVALALASRRYSVRQAGHVALLKTLGMGPAAVARLYLLNLFLLAVLGVLLGWIAGWLAHWAILKAFASLLPGSIATAGPGAYVTGGMTGLICLMAFAAPPLLALRNVPPSRVLRVDDGEALVSGTSALMIGILAVLVLVLWYSRSLAITAALMGGGIVSLISVSVFAWLLIRLSRRLGARLGSTWRLGLASLQRHSRQNSLQVMIFSVALLLLFVLSLVRTSLIQDWQRQLPQDAPNHFMFNIFNLQKEAIEGFLNSHQISHSPFYPMVRGRVTAVNGTDMKTLLEQYAAEDDSSYQRELNLTWSNELGPDNEVVEGQWWQPGDEQKSLVSVETDYAKGLGIKVGDEMTFSIAGQDTKATVASLRTVQWDSMQPNFFVIFSGEILSGDAASWLTSFYLTPADKPLLNQLAREFPTATLIELDSVIEQIQKIITQVSLAVEFILLLVLACGILVLIASIQATLDMRFKESAILRTLGARRGMVAGSLIIEFGVMGWLAGLLAVIGAEACLFFLQTQVFDISFRFHPWLWGSGPWLGMLLIGGIGYLSTRRVTRTPPLNVLRNV</sequence>
<dbReference type="EMBL" id="CP007142">
    <property type="protein sequence ID" value="AJQ95987.1"/>
    <property type="molecule type" value="Genomic_DNA"/>
</dbReference>
<keyword evidence="3 6" id="KW-0812">Transmembrane</keyword>
<feature type="transmembrane region" description="Helical" evidence="6">
    <location>
        <begin position="347"/>
        <end position="369"/>
    </location>
</feature>
<keyword evidence="4 6" id="KW-1133">Transmembrane helix</keyword>
<feature type="transmembrane region" description="Helical" evidence="6">
    <location>
        <begin position="790"/>
        <end position="810"/>
    </location>
</feature>
<dbReference type="KEGG" id="gsn:YC6258_03951"/>
<dbReference type="PATRIC" id="fig|1445510.3.peg.3927"/>
<dbReference type="InterPro" id="IPR038766">
    <property type="entry name" value="Membrane_comp_ABC_pdt"/>
</dbReference>
<protein>
    <submittedName>
        <fullName evidence="8">Putative ABC-type transport system involved in lysophospholipase L1 biosynthesis, permease component</fullName>
    </submittedName>
</protein>
<feature type="transmembrane region" description="Helical" evidence="6">
    <location>
        <begin position="747"/>
        <end position="770"/>
    </location>
</feature>
<dbReference type="OrthoDB" id="5292592at2"/>
<dbReference type="Pfam" id="PF02687">
    <property type="entry name" value="FtsX"/>
    <property type="match status" value="2"/>
</dbReference>
<dbReference type="STRING" id="1445510.YC6258_03951"/>
<evidence type="ECO:0000313" key="8">
    <source>
        <dbReference type="EMBL" id="AJQ95987.1"/>
    </source>
</evidence>
<gene>
    <name evidence="8" type="ORF">YC6258_03951</name>
</gene>
<evidence type="ECO:0000256" key="3">
    <source>
        <dbReference type="ARBA" id="ARBA00022692"/>
    </source>
</evidence>
<evidence type="ECO:0000256" key="6">
    <source>
        <dbReference type="SAM" id="Phobius"/>
    </source>
</evidence>
<dbReference type="Proteomes" id="UP000032266">
    <property type="component" value="Chromosome"/>
</dbReference>
<evidence type="ECO:0000256" key="2">
    <source>
        <dbReference type="ARBA" id="ARBA00022475"/>
    </source>
</evidence>
<reference evidence="8 9" key="1">
    <citation type="submission" date="2014-01" db="EMBL/GenBank/DDBJ databases">
        <title>Full genme sequencing of cellulolytic bacterium Gynuella sunshinyii YC6258T gen. nov., sp. nov.</title>
        <authorList>
            <person name="Khan H."/>
            <person name="Chung E.J."/>
            <person name="Chung Y.R."/>
        </authorList>
    </citation>
    <scope>NUCLEOTIDE SEQUENCE [LARGE SCALE GENOMIC DNA]</scope>
    <source>
        <strain evidence="8 9">YC6258</strain>
    </source>
</reference>
<feature type="transmembrane region" description="Helical" evidence="6">
    <location>
        <begin position="20"/>
        <end position="38"/>
    </location>
</feature>
<keyword evidence="9" id="KW-1185">Reference proteome</keyword>
<feature type="transmembrane region" description="Helical" evidence="6">
    <location>
        <begin position="385"/>
        <end position="407"/>
    </location>
</feature>
<evidence type="ECO:0000256" key="5">
    <source>
        <dbReference type="ARBA" id="ARBA00023136"/>
    </source>
</evidence>
<dbReference type="HOGENOM" id="CLU_009475_2_0_6"/>
<evidence type="ECO:0000256" key="4">
    <source>
        <dbReference type="ARBA" id="ARBA00022989"/>
    </source>
</evidence>
<keyword evidence="5 6" id="KW-0472">Membrane</keyword>
<organism evidence="8 9">
    <name type="scientific">Gynuella sunshinyii YC6258</name>
    <dbReference type="NCBI Taxonomy" id="1445510"/>
    <lineage>
        <taxon>Bacteria</taxon>
        <taxon>Pseudomonadati</taxon>
        <taxon>Pseudomonadota</taxon>
        <taxon>Gammaproteobacteria</taxon>
        <taxon>Oceanospirillales</taxon>
        <taxon>Saccharospirillaceae</taxon>
        <taxon>Gynuella</taxon>
    </lineage>
</organism>
<dbReference type="PANTHER" id="PTHR30287">
    <property type="entry name" value="MEMBRANE COMPONENT OF PREDICTED ABC SUPERFAMILY METABOLITE UPTAKE TRANSPORTER"/>
    <property type="match status" value="1"/>
</dbReference>
<feature type="transmembrane region" description="Helical" evidence="6">
    <location>
        <begin position="466"/>
        <end position="484"/>
    </location>
</feature>
<feature type="transmembrane region" description="Helical" evidence="6">
    <location>
        <begin position="706"/>
        <end position="727"/>
    </location>
</feature>
<proteinExistence type="predicted"/>
<dbReference type="PANTHER" id="PTHR30287:SF1">
    <property type="entry name" value="INNER MEMBRANE PROTEIN"/>
    <property type="match status" value="1"/>
</dbReference>